<keyword evidence="4" id="KW-1185">Reference proteome</keyword>
<evidence type="ECO:0008006" key="5">
    <source>
        <dbReference type="Google" id="ProtNLM"/>
    </source>
</evidence>
<keyword evidence="2" id="KW-1133">Transmembrane helix</keyword>
<name>A0A7U2F288_PHANO</name>
<evidence type="ECO:0000256" key="2">
    <source>
        <dbReference type="SAM" id="Phobius"/>
    </source>
</evidence>
<dbReference type="AlphaFoldDB" id="A0A7U2F288"/>
<accession>A0A7U2F288</accession>
<protein>
    <recommendedName>
        <fullName evidence="5">Tat pathway signal sequence</fullName>
    </recommendedName>
</protein>
<dbReference type="GO" id="GO:0043386">
    <property type="term" value="P:mycotoxin biosynthetic process"/>
    <property type="evidence" value="ECO:0007669"/>
    <property type="project" value="InterPro"/>
</dbReference>
<dbReference type="InterPro" id="IPR021765">
    <property type="entry name" value="UstYa-like"/>
</dbReference>
<dbReference type="KEGG" id="pno:SNOG_08926"/>
<dbReference type="Proteomes" id="UP000663193">
    <property type="component" value="Chromosome 7"/>
</dbReference>
<dbReference type="PANTHER" id="PTHR33365">
    <property type="entry name" value="YALI0B05434P"/>
    <property type="match status" value="1"/>
</dbReference>
<dbReference type="EMBL" id="CP069029">
    <property type="protein sequence ID" value="QRC97292.1"/>
    <property type="molecule type" value="Genomic_DNA"/>
</dbReference>
<evidence type="ECO:0000313" key="3">
    <source>
        <dbReference type="EMBL" id="QRC97292.1"/>
    </source>
</evidence>
<dbReference type="OrthoDB" id="3687641at2759"/>
<keyword evidence="2" id="KW-0472">Membrane</keyword>
<feature type="transmembrane region" description="Helical" evidence="2">
    <location>
        <begin position="39"/>
        <end position="62"/>
    </location>
</feature>
<comment type="similarity">
    <text evidence="1">Belongs to the ustYa family.</text>
</comment>
<sequence>MNAEKIAYRNIPAQDSHVDDDQFENVPRTHVGSLRARKYLWYLIQAALLCTIAAQGIAIMFLSQAEKDSCRSVHGMPLKRTEPRTIYQHSKYISSDEEEASKAWDAILPGHGVVAIEPEYARSKKLPETVILPDSGGKLTFVIEAYHAIHCVTNLRKHYVALERNETRHWSASHDRHCFDALRQYIMCNIDDTLLKTWGKRDAGHDQEKKCHDWDRLRAWAEERSANYFDAEPGTGTRHIGNYHAGDGLPVGSLR</sequence>
<evidence type="ECO:0000256" key="1">
    <source>
        <dbReference type="ARBA" id="ARBA00035112"/>
    </source>
</evidence>
<proteinExistence type="inferred from homology"/>
<dbReference type="RefSeq" id="XP_001799229.1">
    <property type="nucleotide sequence ID" value="XM_001799177.1"/>
</dbReference>
<organism evidence="3 4">
    <name type="scientific">Phaeosphaeria nodorum (strain SN15 / ATCC MYA-4574 / FGSC 10173)</name>
    <name type="common">Glume blotch fungus</name>
    <name type="synonym">Parastagonospora nodorum</name>
    <dbReference type="NCBI Taxonomy" id="321614"/>
    <lineage>
        <taxon>Eukaryota</taxon>
        <taxon>Fungi</taxon>
        <taxon>Dikarya</taxon>
        <taxon>Ascomycota</taxon>
        <taxon>Pezizomycotina</taxon>
        <taxon>Dothideomycetes</taxon>
        <taxon>Pleosporomycetidae</taxon>
        <taxon>Pleosporales</taxon>
        <taxon>Pleosporineae</taxon>
        <taxon>Phaeosphaeriaceae</taxon>
        <taxon>Parastagonospora</taxon>
    </lineage>
</organism>
<dbReference type="Pfam" id="PF11807">
    <property type="entry name" value="UstYa"/>
    <property type="match status" value="1"/>
</dbReference>
<dbReference type="OMA" id="HTHAHIA"/>
<reference evidence="4" key="1">
    <citation type="journal article" date="2021" name="BMC Genomics">
        <title>Chromosome-level genome assembly and manually-curated proteome of model necrotroph Parastagonospora nodorum Sn15 reveals a genome-wide trove of candidate effector homologs, and redundancy of virulence-related functions within an accessory chromosome.</title>
        <authorList>
            <person name="Bertazzoni S."/>
            <person name="Jones D.A.B."/>
            <person name="Phan H.T."/>
            <person name="Tan K.-C."/>
            <person name="Hane J.K."/>
        </authorList>
    </citation>
    <scope>NUCLEOTIDE SEQUENCE [LARGE SCALE GENOMIC DNA]</scope>
    <source>
        <strain evidence="4">SN15 / ATCC MYA-4574 / FGSC 10173)</strain>
    </source>
</reference>
<dbReference type="PANTHER" id="PTHR33365:SF6">
    <property type="entry name" value="OXIDASE USTYA"/>
    <property type="match status" value="1"/>
</dbReference>
<dbReference type="VEuPathDB" id="FungiDB:JI435_089260"/>
<keyword evidence="2" id="KW-0812">Transmembrane</keyword>
<evidence type="ECO:0000313" key="4">
    <source>
        <dbReference type="Proteomes" id="UP000663193"/>
    </source>
</evidence>
<gene>
    <name evidence="3" type="ORF">JI435_089260</name>
</gene>